<evidence type="ECO:0000259" key="13">
    <source>
        <dbReference type="Pfam" id="PF01435"/>
    </source>
</evidence>
<dbReference type="InterPro" id="IPR001915">
    <property type="entry name" value="Peptidase_M48"/>
</dbReference>
<evidence type="ECO:0000313" key="15">
    <source>
        <dbReference type="Proteomes" id="UP000658720"/>
    </source>
</evidence>
<evidence type="ECO:0000256" key="6">
    <source>
        <dbReference type="ARBA" id="ARBA00022723"/>
    </source>
</evidence>
<dbReference type="Proteomes" id="UP000658720">
    <property type="component" value="Unassembled WGS sequence"/>
</dbReference>
<feature type="transmembrane region" description="Helical" evidence="12">
    <location>
        <begin position="284"/>
        <end position="301"/>
    </location>
</feature>
<feature type="transmembrane region" description="Helical" evidence="12">
    <location>
        <begin position="479"/>
        <end position="501"/>
    </location>
</feature>
<keyword evidence="11 12" id="KW-0472">Membrane</keyword>
<keyword evidence="8" id="KW-0862">Zinc</keyword>
<evidence type="ECO:0000256" key="3">
    <source>
        <dbReference type="ARBA" id="ARBA00022475"/>
    </source>
</evidence>
<dbReference type="Pfam" id="PF01435">
    <property type="entry name" value="Peptidase_M48"/>
    <property type="match status" value="1"/>
</dbReference>
<evidence type="ECO:0000256" key="7">
    <source>
        <dbReference type="ARBA" id="ARBA00022801"/>
    </source>
</evidence>
<dbReference type="Gene3D" id="3.30.2010.10">
    <property type="entry name" value="Metalloproteases ('zincins'), catalytic domain"/>
    <property type="match status" value="1"/>
</dbReference>
<evidence type="ECO:0000256" key="9">
    <source>
        <dbReference type="ARBA" id="ARBA00022989"/>
    </source>
</evidence>
<feature type="transmembrane region" description="Helical" evidence="12">
    <location>
        <begin position="513"/>
        <end position="531"/>
    </location>
</feature>
<reference evidence="14 15" key="1">
    <citation type="submission" date="2020-10" db="EMBL/GenBank/DDBJ databases">
        <authorList>
            <person name="Castelo-Branco R."/>
            <person name="Eusebio N."/>
            <person name="Adriana R."/>
            <person name="Vieira A."/>
            <person name="Brugerolle De Fraissinette N."/>
            <person name="Rezende De Castro R."/>
            <person name="Schneider M.P."/>
            <person name="Vasconcelos V."/>
            <person name="Leao P.N."/>
        </authorList>
    </citation>
    <scope>NUCLEOTIDE SEQUENCE [LARGE SCALE GENOMIC DNA]</scope>
    <source>
        <strain evidence="14 15">LEGE 00031</strain>
    </source>
</reference>
<organism evidence="14 15">
    <name type="scientific">Synechocystis salina LEGE 00031</name>
    <dbReference type="NCBI Taxonomy" id="1828736"/>
    <lineage>
        <taxon>Bacteria</taxon>
        <taxon>Bacillati</taxon>
        <taxon>Cyanobacteriota</taxon>
        <taxon>Cyanophyceae</taxon>
        <taxon>Synechococcales</taxon>
        <taxon>Merismopediaceae</taxon>
        <taxon>Synechocystis</taxon>
    </lineage>
</organism>
<dbReference type="RefSeq" id="WP_194019407.1">
    <property type="nucleotide sequence ID" value="NZ_JADEVV010000015.1"/>
</dbReference>
<comment type="caution">
    <text evidence="14">The sequence shown here is derived from an EMBL/GenBank/DDBJ whole genome shotgun (WGS) entry which is preliminary data.</text>
</comment>
<keyword evidence="7" id="KW-0378">Hydrolase</keyword>
<keyword evidence="6" id="KW-0479">Metal-binding</keyword>
<evidence type="ECO:0000256" key="5">
    <source>
        <dbReference type="ARBA" id="ARBA00022692"/>
    </source>
</evidence>
<evidence type="ECO:0000256" key="2">
    <source>
        <dbReference type="ARBA" id="ARBA00004651"/>
    </source>
</evidence>
<evidence type="ECO:0000256" key="10">
    <source>
        <dbReference type="ARBA" id="ARBA00023049"/>
    </source>
</evidence>
<dbReference type="Gene3D" id="1.25.40.10">
    <property type="entry name" value="Tetratricopeptide repeat domain"/>
    <property type="match status" value="1"/>
</dbReference>
<dbReference type="InterPro" id="IPR050083">
    <property type="entry name" value="HtpX_protease"/>
</dbReference>
<feature type="transmembrane region" description="Helical" evidence="12">
    <location>
        <begin position="164"/>
        <end position="185"/>
    </location>
</feature>
<evidence type="ECO:0000256" key="4">
    <source>
        <dbReference type="ARBA" id="ARBA00022670"/>
    </source>
</evidence>
<dbReference type="PANTHER" id="PTHR43221:SF1">
    <property type="entry name" value="PROTEASE HTPX"/>
    <property type="match status" value="1"/>
</dbReference>
<evidence type="ECO:0000256" key="8">
    <source>
        <dbReference type="ARBA" id="ARBA00022833"/>
    </source>
</evidence>
<dbReference type="EMBL" id="JADEVV010000015">
    <property type="protein sequence ID" value="MBE9253620.1"/>
    <property type="molecule type" value="Genomic_DNA"/>
</dbReference>
<feature type="transmembrane region" description="Helical" evidence="12">
    <location>
        <begin position="313"/>
        <end position="332"/>
    </location>
</feature>
<evidence type="ECO:0000313" key="14">
    <source>
        <dbReference type="EMBL" id="MBE9253620.1"/>
    </source>
</evidence>
<evidence type="ECO:0000256" key="12">
    <source>
        <dbReference type="SAM" id="Phobius"/>
    </source>
</evidence>
<evidence type="ECO:0000256" key="1">
    <source>
        <dbReference type="ARBA" id="ARBA00001947"/>
    </source>
</evidence>
<accession>A0ABR9VQJ7</accession>
<evidence type="ECO:0000256" key="11">
    <source>
        <dbReference type="ARBA" id="ARBA00023136"/>
    </source>
</evidence>
<comment type="cofactor">
    <cofactor evidence="1">
        <name>Zn(2+)</name>
        <dbReference type="ChEBI" id="CHEBI:29105"/>
    </cofactor>
</comment>
<proteinExistence type="predicted"/>
<name>A0ABR9VQJ7_9SYNC</name>
<keyword evidence="10 14" id="KW-0482">Metalloprotease</keyword>
<keyword evidence="4" id="KW-0645">Protease</keyword>
<keyword evidence="3" id="KW-1003">Cell membrane</keyword>
<dbReference type="InterPro" id="IPR011990">
    <property type="entry name" value="TPR-like_helical_dom_sf"/>
</dbReference>
<gene>
    <name evidence="14" type="ORF">IQ217_07080</name>
</gene>
<dbReference type="GO" id="GO:0008237">
    <property type="term" value="F:metallopeptidase activity"/>
    <property type="evidence" value="ECO:0007669"/>
    <property type="project" value="UniProtKB-KW"/>
</dbReference>
<keyword evidence="9 12" id="KW-1133">Transmembrane helix</keyword>
<comment type="subcellular location">
    <subcellularLocation>
        <location evidence="2">Cell membrane</location>
        <topology evidence="2">Multi-pass membrane protein</topology>
    </subcellularLocation>
</comment>
<feature type="transmembrane region" description="Helical" evidence="12">
    <location>
        <begin position="133"/>
        <end position="158"/>
    </location>
</feature>
<feature type="domain" description="Peptidase M48" evidence="13">
    <location>
        <begin position="215"/>
        <end position="450"/>
    </location>
</feature>
<protein>
    <submittedName>
        <fullName evidence="14">M48 family metalloprotease</fullName>
    </submittedName>
</protein>
<keyword evidence="15" id="KW-1185">Reference proteome</keyword>
<keyword evidence="5 12" id="KW-0812">Transmembrane</keyword>
<feature type="transmembrane region" description="Helical" evidence="12">
    <location>
        <begin position="645"/>
        <end position="667"/>
    </location>
</feature>
<dbReference type="SUPFAM" id="SSF48452">
    <property type="entry name" value="TPR-like"/>
    <property type="match status" value="1"/>
</dbReference>
<sequence>MNAHEIALTLQKGLKALQNQEYQSAIKALEMVCRRVPNQESPEFLKAQMALVRAYRALGRFEQSRELCEYLTRNPDPEVENWAKTMMLMLLKQENADEGEGEEDALSTDLKAGRAENSRVKVALPRVADSLPFIFGVGLLVPLLTTSVLLTPLAWWLAQGQWQKLLAISLGLGIAVNFLALFYSVPMMDLINRRIYGAEWVNLGAVQKYSPEAGELMLRVARAKTFPIPKLGVIPDNRPVMFAYGVQQKNSRIVLSQGIFRYLSAEEIATLLGHELAHIVRRDCALLTCMSGWGQIFYWLYCELQMARSSWPAIAKILIAPLVWICLALFRINQGANHYFARTREYYADHFSVNYTGNPNALIRALVKMTRALVKQERQAEKPALFLEGMRNFANYDAYTAAACERGERFDPRMVGNLLLWDWGSPWRGIITWCSSHPLLGKRLQVLSHYAEQLDLDTEYNLVLSRRQISLEEAKKRTIFFYLEVFIWLLPLWFALGLGWWIQQEDSTLKLSLPQAILVGLGAGILLRTAWQSLGHRKVAAPTVLSVLSDANLSPIWGTQVNWQGKFRLVQASVWRAPKLYFHDRTGVIPVRYPFWTRLLPPFRSPQTRLEEIALGSVKVSGMVVRGLSPQLQFATITNEEDQMLIGYPLFLAWTGGLLLILLGILLPG</sequence>
<dbReference type="PANTHER" id="PTHR43221">
    <property type="entry name" value="PROTEASE HTPX"/>
    <property type="match status" value="1"/>
</dbReference>